<reference evidence="4 5" key="1">
    <citation type="submission" date="2024-11" db="EMBL/GenBank/DDBJ databases">
        <title>Chromosome-level genome assembly of the freshwater bivalve Anodonta woodiana.</title>
        <authorList>
            <person name="Chen X."/>
        </authorList>
    </citation>
    <scope>NUCLEOTIDE SEQUENCE [LARGE SCALE GENOMIC DNA]</scope>
    <source>
        <strain evidence="4">MN2024</strain>
        <tissue evidence="4">Gills</tissue>
    </source>
</reference>
<dbReference type="InterPro" id="IPR000315">
    <property type="entry name" value="Znf_B-box"/>
</dbReference>
<dbReference type="InterPro" id="IPR011042">
    <property type="entry name" value="6-blade_b-propeller_TolB-like"/>
</dbReference>
<dbReference type="InterPro" id="IPR013658">
    <property type="entry name" value="SGL"/>
</dbReference>
<sequence length="549" mass="62248">MENPEGFYCDPCKVREKYLNALFWCAECSEAFCNECLQFHKTMKISKDHQIQKLEEVKEKLKRLREMERQEKMRSSMKISDEDVLKEVEQILSSLDNLSKAARTAKQLNFDSKGFNESQKAQLLKKASLFKARISELAERFEQHITAQIDTVNKVESQKIDRKIEECEALYNVIENTRATTQNVMTMKDLATKAEKLTEVKHLCLQHKSALQNIHSQIEDPKFTLALDKELEKMLSFPSLAGRVIRGSEDDVEENLPLVDHQRQDIDQKNLPTINPAGDVIYIHNIEDHNDPMVNSIEVMHNGNLLAIDRSNDKVMMYRPNGKLIVQYVFTSRVWDMALMDTTTLAVTLPDSNKIAILKFVDDFTTICAEKTIKTAEKCYGVCHVSNHLVVTCKGGEVKVLTLGGKEVTALTTSIRGVALFSEPQYVTTNVTRTMLYVSDAANHSVTGLRMEAFRIDRDPKFVYTSTDLHTPAGLALDAQGNIFVCGFDSHNVHQISPDGKLIYVFLRGVVNPRSICFSPDKTKMYISAISSDKPSMHIQNLIRIVQMG</sequence>
<gene>
    <name evidence="4" type="ORF">ACJMK2_003745</name>
</gene>
<dbReference type="PROSITE" id="PS50119">
    <property type="entry name" value="ZF_BBOX"/>
    <property type="match status" value="1"/>
</dbReference>
<name>A0ABD3Y1D9_SINWO</name>
<keyword evidence="2" id="KW-0175">Coiled coil</keyword>
<dbReference type="Proteomes" id="UP001634394">
    <property type="component" value="Unassembled WGS sequence"/>
</dbReference>
<dbReference type="CDD" id="cd19757">
    <property type="entry name" value="Bbox1"/>
    <property type="match status" value="1"/>
</dbReference>
<dbReference type="InterPro" id="IPR050952">
    <property type="entry name" value="TRIM-NHL_E3_ligases"/>
</dbReference>
<dbReference type="AlphaFoldDB" id="A0ABD3Y1D9"/>
<dbReference type="EMBL" id="JBJQND010000001">
    <property type="protein sequence ID" value="KAL3891483.1"/>
    <property type="molecule type" value="Genomic_DNA"/>
</dbReference>
<keyword evidence="1" id="KW-0863">Zinc-finger</keyword>
<comment type="caution">
    <text evidence="4">The sequence shown here is derived from an EMBL/GenBank/DDBJ whole genome shotgun (WGS) entry which is preliminary data.</text>
</comment>
<dbReference type="Gene3D" id="2.120.10.30">
    <property type="entry name" value="TolB, C-terminal domain"/>
    <property type="match status" value="1"/>
</dbReference>
<keyword evidence="1" id="KW-0862">Zinc</keyword>
<proteinExistence type="predicted"/>
<organism evidence="4 5">
    <name type="scientific">Sinanodonta woodiana</name>
    <name type="common">Chinese pond mussel</name>
    <name type="synonym">Anodonta woodiana</name>
    <dbReference type="NCBI Taxonomy" id="1069815"/>
    <lineage>
        <taxon>Eukaryota</taxon>
        <taxon>Metazoa</taxon>
        <taxon>Spiralia</taxon>
        <taxon>Lophotrochozoa</taxon>
        <taxon>Mollusca</taxon>
        <taxon>Bivalvia</taxon>
        <taxon>Autobranchia</taxon>
        <taxon>Heteroconchia</taxon>
        <taxon>Palaeoheterodonta</taxon>
        <taxon>Unionida</taxon>
        <taxon>Unionoidea</taxon>
        <taxon>Unionidae</taxon>
        <taxon>Unioninae</taxon>
        <taxon>Sinanodonta</taxon>
    </lineage>
</organism>
<protein>
    <recommendedName>
        <fullName evidence="3">B box-type domain-containing protein</fullName>
    </recommendedName>
</protein>
<evidence type="ECO:0000313" key="5">
    <source>
        <dbReference type="Proteomes" id="UP001634394"/>
    </source>
</evidence>
<dbReference type="SUPFAM" id="SSF101898">
    <property type="entry name" value="NHL repeat"/>
    <property type="match status" value="1"/>
</dbReference>
<keyword evidence="1" id="KW-0479">Metal-binding</keyword>
<evidence type="ECO:0000259" key="3">
    <source>
        <dbReference type="PROSITE" id="PS50119"/>
    </source>
</evidence>
<accession>A0ABD3Y1D9</accession>
<evidence type="ECO:0000313" key="4">
    <source>
        <dbReference type="EMBL" id="KAL3891483.1"/>
    </source>
</evidence>
<dbReference type="Gene3D" id="3.30.160.60">
    <property type="entry name" value="Classic Zinc Finger"/>
    <property type="match status" value="1"/>
</dbReference>
<evidence type="ECO:0000256" key="2">
    <source>
        <dbReference type="SAM" id="Coils"/>
    </source>
</evidence>
<dbReference type="PANTHER" id="PTHR24104:SF25">
    <property type="entry name" value="PROTEIN LIN-41"/>
    <property type="match status" value="1"/>
</dbReference>
<feature type="domain" description="B box-type" evidence="3">
    <location>
        <begin position="4"/>
        <end position="54"/>
    </location>
</feature>
<dbReference type="Pfam" id="PF08450">
    <property type="entry name" value="SGL"/>
    <property type="match status" value="1"/>
</dbReference>
<keyword evidence="5" id="KW-1185">Reference proteome</keyword>
<dbReference type="GO" id="GO:0008270">
    <property type="term" value="F:zinc ion binding"/>
    <property type="evidence" value="ECO:0007669"/>
    <property type="project" value="UniProtKB-KW"/>
</dbReference>
<evidence type="ECO:0000256" key="1">
    <source>
        <dbReference type="PROSITE-ProRule" id="PRU00024"/>
    </source>
</evidence>
<dbReference type="PANTHER" id="PTHR24104">
    <property type="entry name" value="E3 UBIQUITIN-PROTEIN LIGASE NHLRC1-RELATED"/>
    <property type="match status" value="1"/>
</dbReference>
<feature type="coiled-coil region" evidence="2">
    <location>
        <begin position="47"/>
        <end position="74"/>
    </location>
</feature>